<accession>A0ABP2NGC3</accession>
<feature type="domain" description="AAA" evidence="1">
    <location>
        <begin position="4"/>
        <end position="178"/>
    </location>
</feature>
<dbReference type="EMBL" id="ADMB01000109">
    <property type="protein sequence ID" value="EHR31822.1"/>
    <property type="molecule type" value="Genomic_DNA"/>
</dbReference>
<reference evidence="2 3" key="1">
    <citation type="submission" date="2012-01" db="EMBL/GenBank/DDBJ databases">
        <title>The Genome Sequence of Megamonas funiformis YIT 11815.</title>
        <authorList>
            <consortium name="The Broad Institute Genome Sequencing Platform"/>
            <person name="Earl A."/>
            <person name="Ward D."/>
            <person name="Feldgarden M."/>
            <person name="Gevers D."/>
            <person name="Morotomi M."/>
            <person name="Young S.K."/>
            <person name="Zeng Q."/>
            <person name="Gargeya S."/>
            <person name="Fitzgerald M."/>
            <person name="Haas B."/>
            <person name="Abouelleil A."/>
            <person name="Alvarado L."/>
            <person name="Arachchi H.M."/>
            <person name="Berlin A."/>
            <person name="Chapman S.B."/>
            <person name="Gearin G."/>
            <person name="Goldberg J."/>
            <person name="Griggs A."/>
            <person name="Gujja S."/>
            <person name="Hansen M."/>
            <person name="Heiman D."/>
            <person name="Howarth C."/>
            <person name="Larimer J."/>
            <person name="Lui A."/>
            <person name="MacDonald P.J.P."/>
            <person name="McCowen C."/>
            <person name="Montmayeur A."/>
            <person name="Murphy C."/>
            <person name="Neiman D."/>
            <person name="Pearson M."/>
            <person name="Priest M."/>
            <person name="Roberts A."/>
            <person name="Saif S."/>
            <person name="Shea T."/>
            <person name="Sisk P."/>
            <person name="Stolte C."/>
            <person name="Sykes S."/>
            <person name="Wortman J."/>
            <person name="Nusbaum C."/>
            <person name="Birren B."/>
        </authorList>
    </citation>
    <scope>NUCLEOTIDE SEQUENCE [LARGE SCALE GENOMIC DNA]</scope>
    <source>
        <strain evidence="2 3">YIT 11815</strain>
    </source>
</reference>
<dbReference type="RefSeq" id="WP_008540213.1">
    <property type="nucleotide sequence ID" value="NZ_JH601095.1"/>
</dbReference>
<dbReference type="Gene3D" id="3.40.50.300">
    <property type="entry name" value="P-loop containing nucleotide triphosphate hydrolases"/>
    <property type="match status" value="1"/>
</dbReference>
<keyword evidence="3" id="KW-1185">Reference proteome</keyword>
<dbReference type="InterPro" id="IPR025669">
    <property type="entry name" value="AAA_dom"/>
</dbReference>
<proteinExistence type="predicted"/>
<comment type="caution">
    <text evidence="2">The sequence shown here is derived from an EMBL/GenBank/DDBJ whole genome shotgun (WGS) entry which is preliminary data.</text>
</comment>
<sequence>MNNRVIAIVNQKGGVGKTSCTLNIGAGLALKNKKVLYIDADAQGNLTVGLGIRNTDGENTIFEVLKGECSIKDAIIKTTNNASILPADIALAAADLELANEPGKDFLLHEAINLVKNEYDYILIDCPPSLGMMTVNSLVAAKEVIIVMMPEFLSAQGVSQLTKTIDIVQRRINHGLKISGVILNMYNGRRKLHKEASEEVAKMFKDRLYKTYIRNSVTIAESPGFGQDIFAYKSDSTGAKDFSDLINEIVKQENSNE</sequence>
<dbReference type="InterPro" id="IPR050678">
    <property type="entry name" value="DNA_Partitioning_ATPase"/>
</dbReference>
<evidence type="ECO:0000313" key="3">
    <source>
        <dbReference type="Proteomes" id="UP000005963"/>
    </source>
</evidence>
<dbReference type="PANTHER" id="PTHR13696">
    <property type="entry name" value="P-LOOP CONTAINING NUCLEOSIDE TRIPHOSPHATE HYDROLASE"/>
    <property type="match status" value="1"/>
</dbReference>
<evidence type="ECO:0000313" key="2">
    <source>
        <dbReference type="EMBL" id="EHR31822.1"/>
    </source>
</evidence>
<dbReference type="GeneID" id="62779881"/>
<evidence type="ECO:0000259" key="1">
    <source>
        <dbReference type="Pfam" id="PF13614"/>
    </source>
</evidence>
<gene>
    <name evidence="2" type="ORF">HMPREF9454_02478</name>
</gene>
<dbReference type="CDD" id="cd02042">
    <property type="entry name" value="ParAB_family"/>
    <property type="match status" value="1"/>
</dbReference>
<dbReference type="Proteomes" id="UP000005963">
    <property type="component" value="Unassembled WGS sequence"/>
</dbReference>
<dbReference type="PANTHER" id="PTHR13696:SF52">
    <property type="entry name" value="PARA FAMILY PROTEIN CT_582"/>
    <property type="match status" value="1"/>
</dbReference>
<name>A0ABP2NGC3_9FIRM</name>
<dbReference type="InterPro" id="IPR027417">
    <property type="entry name" value="P-loop_NTPase"/>
</dbReference>
<dbReference type="Pfam" id="PF13614">
    <property type="entry name" value="AAA_31"/>
    <property type="match status" value="1"/>
</dbReference>
<dbReference type="SUPFAM" id="SSF52540">
    <property type="entry name" value="P-loop containing nucleoside triphosphate hydrolases"/>
    <property type="match status" value="1"/>
</dbReference>
<organism evidence="2 3">
    <name type="scientific">Megamonas funiformis YIT 11815</name>
    <dbReference type="NCBI Taxonomy" id="742816"/>
    <lineage>
        <taxon>Bacteria</taxon>
        <taxon>Bacillati</taxon>
        <taxon>Bacillota</taxon>
        <taxon>Negativicutes</taxon>
        <taxon>Selenomonadales</taxon>
        <taxon>Selenomonadaceae</taxon>
        <taxon>Megamonas</taxon>
    </lineage>
</organism>
<protein>
    <recommendedName>
        <fullName evidence="1">AAA domain-containing protein</fullName>
    </recommendedName>
</protein>